<comment type="caution">
    <text evidence="1">The sequence shown here is derived from an EMBL/GenBank/DDBJ whole genome shotgun (WGS) entry which is preliminary data.</text>
</comment>
<protein>
    <submittedName>
        <fullName evidence="1">Uncharacterized protein</fullName>
    </submittedName>
</protein>
<gene>
    <name evidence="1" type="ORF">EF384_01430</name>
</gene>
<reference evidence="1 2" key="1">
    <citation type="submission" date="2018-11" db="EMBL/GenBank/DDBJ databases">
        <title>Aerococcus sp. SJQ22, whole genome shotgun sequence.</title>
        <authorList>
            <person name="Sun L."/>
            <person name="Gao X."/>
            <person name="Chen W."/>
            <person name="Huang K."/>
        </authorList>
    </citation>
    <scope>NUCLEOTIDE SEQUENCE [LARGE SCALE GENOMIC DNA]</scope>
    <source>
        <strain evidence="1 2">SJQ22</strain>
    </source>
</reference>
<dbReference type="AlphaFoldDB" id="A0A3N4GR13"/>
<dbReference type="RefSeq" id="WP_123779211.1">
    <property type="nucleotide sequence ID" value="NZ_RKMG01000003.1"/>
</dbReference>
<dbReference type="OrthoDB" id="1644322at2"/>
<accession>A0A3N4GR13</accession>
<keyword evidence="2" id="KW-1185">Reference proteome</keyword>
<evidence type="ECO:0000313" key="1">
    <source>
        <dbReference type="EMBL" id="RPA63608.1"/>
    </source>
</evidence>
<proteinExistence type="predicted"/>
<sequence>MAKKFNRIEPWEVPAVKEHQHISVLKRSRHPRTRKHFVPYNEYEDRPFGLKWATAYAMDELVKGIHANHKDAAKVSVPLPEMTRNQIDAVLQEAWLKHYPVSIQLSLKDDLGRYLDQIDGWFHGEANYFYFMLGSRKVLWEDVRHIQLVKESKWSNIDF</sequence>
<dbReference type="EMBL" id="RKMG01000003">
    <property type="protein sequence ID" value="RPA63608.1"/>
    <property type="molecule type" value="Genomic_DNA"/>
</dbReference>
<dbReference type="Proteomes" id="UP000273977">
    <property type="component" value="Unassembled WGS sequence"/>
</dbReference>
<organism evidence="1 2">
    <name type="scientific">Aerococcus agrisoli</name>
    <dbReference type="NCBI Taxonomy" id="2487350"/>
    <lineage>
        <taxon>Bacteria</taxon>
        <taxon>Bacillati</taxon>
        <taxon>Bacillota</taxon>
        <taxon>Bacilli</taxon>
        <taxon>Lactobacillales</taxon>
        <taxon>Aerococcaceae</taxon>
        <taxon>Aerococcus</taxon>
    </lineage>
</organism>
<name>A0A3N4GR13_9LACT</name>
<evidence type="ECO:0000313" key="2">
    <source>
        <dbReference type="Proteomes" id="UP000273977"/>
    </source>
</evidence>